<dbReference type="SUPFAM" id="SSF47413">
    <property type="entry name" value="lambda repressor-like DNA-binding domains"/>
    <property type="match status" value="1"/>
</dbReference>
<reference evidence="3 4" key="1">
    <citation type="submission" date="2017-11" db="EMBL/GenBank/DDBJ databases">
        <title>The genome sequence of Pantoea rodasii DSM 26611.</title>
        <authorList>
            <person name="Gao J."/>
            <person name="Mao X."/>
            <person name="Sun J."/>
        </authorList>
    </citation>
    <scope>NUCLEOTIDE SEQUENCE [LARGE SCALE GENOMIC DNA]</scope>
    <source>
        <strain evidence="3 4">DSM 26611</strain>
    </source>
</reference>
<protein>
    <submittedName>
        <fullName evidence="3">Transcriptional regulator</fullName>
    </submittedName>
</protein>
<feature type="region of interest" description="Disordered" evidence="1">
    <location>
        <begin position="85"/>
        <end position="109"/>
    </location>
</feature>
<proteinExistence type="predicted"/>
<feature type="domain" description="HTH cro/C1-type" evidence="2">
    <location>
        <begin position="17"/>
        <end position="68"/>
    </location>
</feature>
<dbReference type="InterPro" id="IPR001387">
    <property type="entry name" value="Cro/C1-type_HTH"/>
</dbReference>
<evidence type="ECO:0000259" key="2">
    <source>
        <dbReference type="PROSITE" id="PS50943"/>
    </source>
</evidence>
<name>A0A2M9W4T8_9GAMM</name>
<organism evidence="3 4">
    <name type="scientific">Pantoea rodasii</name>
    <dbReference type="NCBI Taxonomy" id="1076549"/>
    <lineage>
        <taxon>Bacteria</taxon>
        <taxon>Pseudomonadati</taxon>
        <taxon>Pseudomonadota</taxon>
        <taxon>Gammaproteobacteria</taxon>
        <taxon>Enterobacterales</taxon>
        <taxon>Erwiniaceae</taxon>
        <taxon>Pantoea</taxon>
    </lineage>
</organism>
<evidence type="ECO:0000313" key="3">
    <source>
        <dbReference type="EMBL" id="PJZ02528.1"/>
    </source>
</evidence>
<dbReference type="PROSITE" id="PS50943">
    <property type="entry name" value="HTH_CROC1"/>
    <property type="match status" value="1"/>
</dbReference>
<dbReference type="RefSeq" id="WP_100704381.1">
    <property type="nucleotide sequence ID" value="NZ_MLFP01000004.1"/>
</dbReference>
<evidence type="ECO:0000256" key="1">
    <source>
        <dbReference type="SAM" id="MobiDB-lite"/>
    </source>
</evidence>
<keyword evidence="4" id="KW-1185">Reference proteome</keyword>
<dbReference type="Proteomes" id="UP000232062">
    <property type="component" value="Unassembled WGS sequence"/>
</dbReference>
<dbReference type="STRING" id="1076549.HA45_07335"/>
<gene>
    <name evidence="3" type="ORF">PRCB_25570</name>
</gene>
<dbReference type="Gene3D" id="1.10.260.40">
    <property type="entry name" value="lambda repressor-like DNA-binding domains"/>
    <property type="match status" value="1"/>
</dbReference>
<dbReference type="SMART" id="SM00530">
    <property type="entry name" value="HTH_XRE"/>
    <property type="match status" value="1"/>
</dbReference>
<sequence length="109" mass="12356">MTIRSASALAEEIGLRLKQARLNRDLTQTEVAERAGVARKSVLNAEKGKVPFDVFIAIMVALDLTEKLELFLPRQEISPIQLAKLQGKQRRRASGQRKDKPLMEEKSEW</sequence>
<accession>A0A2M9W4T8</accession>
<dbReference type="GO" id="GO:0003677">
    <property type="term" value="F:DNA binding"/>
    <property type="evidence" value="ECO:0007669"/>
    <property type="project" value="InterPro"/>
</dbReference>
<dbReference type="AlphaFoldDB" id="A0A2M9W4T8"/>
<feature type="compositionally biased region" description="Basic and acidic residues" evidence="1">
    <location>
        <begin position="96"/>
        <end position="109"/>
    </location>
</feature>
<dbReference type="Pfam" id="PF13560">
    <property type="entry name" value="HTH_31"/>
    <property type="match status" value="1"/>
</dbReference>
<dbReference type="CDD" id="cd00093">
    <property type="entry name" value="HTH_XRE"/>
    <property type="match status" value="1"/>
</dbReference>
<dbReference type="OrthoDB" id="5593110at2"/>
<evidence type="ECO:0000313" key="4">
    <source>
        <dbReference type="Proteomes" id="UP000232062"/>
    </source>
</evidence>
<dbReference type="EMBL" id="PIQI01000031">
    <property type="protein sequence ID" value="PJZ02528.1"/>
    <property type="molecule type" value="Genomic_DNA"/>
</dbReference>
<comment type="caution">
    <text evidence="3">The sequence shown here is derived from an EMBL/GenBank/DDBJ whole genome shotgun (WGS) entry which is preliminary data.</text>
</comment>
<dbReference type="InterPro" id="IPR010982">
    <property type="entry name" value="Lambda_DNA-bd_dom_sf"/>
</dbReference>